<evidence type="ECO:0000313" key="3">
    <source>
        <dbReference type="Proteomes" id="UP001251857"/>
    </source>
</evidence>
<gene>
    <name evidence="2" type="ORF">RM532_06765</name>
</gene>
<feature type="signal peptide" evidence="1">
    <location>
        <begin position="1"/>
        <end position="24"/>
    </location>
</feature>
<proteinExistence type="predicted"/>
<dbReference type="RefSeq" id="WP_311652453.1">
    <property type="nucleotide sequence ID" value="NZ_JAVRIB010000006.1"/>
</dbReference>
<name>A0ABU3BZW2_9GAMM</name>
<comment type="caution">
    <text evidence="2">The sequence shown here is derived from an EMBL/GenBank/DDBJ whole genome shotgun (WGS) entry which is preliminary data.</text>
</comment>
<evidence type="ECO:0000313" key="2">
    <source>
        <dbReference type="EMBL" id="MDT0634654.1"/>
    </source>
</evidence>
<protein>
    <recommendedName>
        <fullName evidence="4">GLTT repeat-containing protein</fullName>
    </recommendedName>
</protein>
<feature type="chain" id="PRO_5046865282" description="GLTT repeat-containing protein" evidence="1">
    <location>
        <begin position="25"/>
        <end position="162"/>
    </location>
</feature>
<accession>A0ABU3BZW2</accession>
<keyword evidence="1" id="KW-0732">Signal</keyword>
<organism evidence="2 3">
    <name type="scientific">Spectribacter hydrogenoxidans</name>
    <dbReference type="NCBI Taxonomy" id="3075608"/>
    <lineage>
        <taxon>Bacteria</taxon>
        <taxon>Pseudomonadati</taxon>
        <taxon>Pseudomonadota</taxon>
        <taxon>Gammaproteobacteria</taxon>
        <taxon>Salinisphaerales</taxon>
        <taxon>Salinisphaeraceae</taxon>
        <taxon>Spectribacter</taxon>
    </lineage>
</organism>
<evidence type="ECO:0000256" key="1">
    <source>
        <dbReference type="SAM" id="SignalP"/>
    </source>
</evidence>
<reference evidence="2 3" key="1">
    <citation type="submission" date="2023-09" db="EMBL/GenBank/DDBJ databases">
        <authorList>
            <person name="Rey-Velasco X."/>
        </authorList>
    </citation>
    <scope>NUCLEOTIDE SEQUENCE [LARGE SCALE GENOMIC DNA]</scope>
    <source>
        <strain evidence="2 3">W335</strain>
    </source>
</reference>
<dbReference type="Proteomes" id="UP001251857">
    <property type="component" value="Unassembled WGS sequence"/>
</dbReference>
<dbReference type="EMBL" id="JAVRIB010000006">
    <property type="protein sequence ID" value="MDT0634654.1"/>
    <property type="molecule type" value="Genomic_DNA"/>
</dbReference>
<evidence type="ECO:0008006" key="4">
    <source>
        <dbReference type="Google" id="ProtNLM"/>
    </source>
</evidence>
<keyword evidence="3" id="KW-1185">Reference proteome</keyword>
<sequence length="162" mass="15672">MHARSGLSVAAGALVLMMSGPVAAQLPLGNGLTGGGTGLSVVDTSALGTTLLQAGSDGAVAATAGTPLASLGVATSDTVSGAAPLVTLPLAYADFVFFDGPVPLPRVLPDSPVDVLAPVLAELGGGEGSALPGLADLPQVNIVPRLDPLPVPIPQLGQGLDL</sequence>